<evidence type="ECO:0000313" key="11">
    <source>
        <dbReference type="EMBL" id="MBN2975661.1"/>
    </source>
</evidence>
<dbReference type="PIRSF" id="PIRSF001589">
    <property type="entry name" value="Asn_synthetase_glu-h"/>
    <property type="match status" value="1"/>
</dbReference>
<evidence type="ECO:0000256" key="7">
    <source>
        <dbReference type="PIRSR" id="PIRSR001589-2"/>
    </source>
</evidence>
<dbReference type="AlphaFoldDB" id="A0A9X0Y9T4"/>
<feature type="binding site" evidence="7">
    <location>
        <position position="79"/>
    </location>
    <ligand>
        <name>L-glutamine</name>
        <dbReference type="ChEBI" id="CHEBI:58359"/>
    </ligand>
</feature>
<dbReference type="SUPFAM" id="SSF52402">
    <property type="entry name" value="Adenine nucleotide alpha hydrolases-like"/>
    <property type="match status" value="1"/>
</dbReference>
<dbReference type="Pfam" id="PF13537">
    <property type="entry name" value="GATase_7"/>
    <property type="match status" value="1"/>
</dbReference>
<dbReference type="InterPro" id="IPR006426">
    <property type="entry name" value="Asn_synth_AEB"/>
</dbReference>
<feature type="domain" description="Asparagine synthetase" evidence="9">
    <location>
        <begin position="228"/>
        <end position="618"/>
    </location>
</feature>
<dbReference type="GO" id="GO:0005524">
    <property type="term" value="F:ATP binding"/>
    <property type="evidence" value="ECO:0007669"/>
    <property type="project" value="UniProtKB-KW"/>
</dbReference>
<dbReference type="GO" id="GO:0005829">
    <property type="term" value="C:cytosol"/>
    <property type="evidence" value="ECO:0007669"/>
    <property type="project" value="TreeGrafter"/>
</dbReference>
<dbReference type="EMBL" id="JAFHKJ010000026">
    <property type="protein sequence ID" value="MBN2975661.1"/>
    <property type="molecule type" value="Genomic_DNA"/>
</dbReference>
<dbReference type="InterPro" id="IPR017932">
    <property type="entry name" value="GATase_2_dom"/>
</dbReference>
<dbReference type="Pfam" id="PF00733">
    <property type="entry name" value="Asn_synthase"/>
    <property type="match status" value="1"/>
</dbReference>
<comment type="similarity">
    <text evidence="2">Belongs to the asparagine synthetase family.</text>
</comment>
<evidence type="ECO:0000256" key="1">
    <source>
        <dbReference type="ARBA" id="ARBA00005187"/>
    </source>
</evidence>
<gene>
    <name evidence="11" type="ORF">JWR99_06565</name>
</gene>
<feature type="domain" description="Glutamine amidotransferase type-2" evidence="10">
    <location>
        <begin position="57"/>
        <end position="145"/>
    </location>
</feature>
<keyword evidence="4 7" id="KW-0547">Nucleotide-binding</keyword>
<evidence type="ECO:0000256" key="6">
    <source>
        <dbReference type="ARBA" id="ARBA00048741"/>
    </source>
</evidence>
<comment type="pathway">
    <text evidence="1">Amino-acid biosynthesis; L-asparagine biosynthesis; L-asparagine from L-aspartate (L-Gln route): step 1/1.</text>
</comment>
<dbReference type="CDD" id="cd01991">
    <property type="entry name" value="Asn_synthase_B_C"/>
    <property type="match status" value="1"/>
</dbReference>
<evidence type="ECO:0000259" key="10">
    <source>
        <dbReference type="Pfam" id="PF13537"/>
    </source>
</evidence>
<keyword evidence="12" id="KW-1185">Reference proteome</keyword>
<evidence type="ECO:0000256" key="5">
    <source>
        <dbReference type="ARBA" id="ARBA00022840"/>
    </source>
</evidence>
<dbReference type="Gene3D" id="3.40.50.620">
    <property type="entry name" value="HUPs"/>
    <property type="match status" value="2"/>
</dbReference>
<sequence length="632" mass="69424">MNGPALATTTRLSPSIICGGFDDGAGDMSGLLAPMCRAVGIAFERLPSREYNHTLWCGQLFNRTQLLDLLGMAAQPMSDTDVLTRACLTWGVGPTLSRISGKFALAHWNAERQTLTLACDRTTEFTLFYGRIDGRWVFSSDFAAFRPLHGHLEIDRQALALFVRYGFVPAPHSLYREVRKLLPGHWVSLSALAPHAPARQQPYAPSLFACQPRPRARISNEQGAVVAFERLLLDAIEARLAGGSVGAFMSSGFDSTLGAALLQKTCGQAIDTFTVGFHGMHCNEAPAAKAIARHLGSRHHEIYLDDQALATVVQDIPGTYGEPLADSSQLPSMLLARAARERVTQVFAGDGADCVLGEYAQRLDMYRGFLRAQALGPQLKRVLVQGLPRLDRCCPRLGRAVAAWLAQRLSIDDMGRDAVEDVCGVLAANGLGQVEQTLGARILDPARLVLGAEPVDIPWPGLDHAPRLSVLLDQLVQVQGEILLAPVVHKTTAACAAQGLQVAMPFLDVHVLGYAGGLAQRLKYRKKTSKWLLRQVAYRHIPPALLDRPKLGFSIWLSPLLRGPLRGWAEDLLAPERLSNDGFFDAAQVRREWNRLLYHGENFREERLWSILMFQQWLGTCQTLPNSLRSAS</sequence>
<dbReference type="Gene3D" id="3.60.20.10">
    <property type="entry name" value="Glutamine Phosphoribosylpyrophosphate, subunit 1, domain 1"/>
    <property type="match status" value="1"/>
</dbReference>
<feature type="binding site" evidence="7">
    <location>
        <position position="275"/>
    </location>
    <ligand>
        <name>ATP</name>
        <dbReference type="ChEBI" id="CHEBI:30616"/>
    </ligand>
</feature>
<dbReference type="PANTHER" id="PTHR43284:SF1">
    <property type="entry name" value="ASPARAGINE SYNTHETASE"/>
    <property type="match status" value="1"/>
</dbReference>
<dbReference type="InterPro" id="IPR014729">
    <property type="entry name" value="Rossmann-like_a/b/a_fold"/>
</dbReference>
<organism evidence="11 12">
    <name type="scientific">Pseudomonas lactucae</name>
    <dbReference type="NCBI Taxonomy" id="2813360"/>
    <lineage>
        <taxon>Bacteria</taxon>
        <taxon>Pseudomonadati</taxon>
        <taxon>Pseudomonadota</taxon>
        <taxon>Gammaproteobacteria</taxon>
        <taxon>Pseudomonadales</taxon>
        <taxon>Pseudomonadaceae</taxon>
        <taxon>Pseudomonas</taxon>
    </lineage>
</organism>
<keyword evidence="5 7" id="KW-0067">ATP-binding</keyword>
<dbReference type="InterPro" id="IPR029055">
    <property type="entry name" value="Ntn_hydrolases_N"/>
</dbReference>
<dbReference type="InterPro" id="IPR051786">
    <property type="entry name" value="ASN_synthetase/amidase"/>
</dbReference>
<reference evidence="11 12" key="2">
    <citation type="journal article" date="2023" name="Plant Pathol.">
        <title>Dismantling and reorganizing Pseudomonas marginalis sensu#lato.</title>
        <authorList>
            <person name="Sawada H."/>
            <person name="Fujikawa T."/>
            <person name="Satou M."/>
        </authorList>
    </citation>
    <scope>NUCLEOTIDE SEQUENCE [LARGE SCALE GENOMIC DNA]</scope>
    <source>
        <strain evidence="11 12">MAFF 301381</strain>
    </source>
</reference>
<evidence type="ECO:0000256" key="4">
    <source>
        <dbReference type="ARBA" id="ARBA00022741"/>
    </source>
</evidence>
<dbReference type="RefSeq" id="WP_205519866.1">
    <property type="nucleotide sequence ID" value="NZ_JAFHKJ010000026.1"/>
</dbReference>
<reference evidence="11 12" key="1">
    <citation type="journal article" date="2021" name="Int. J. Syst. Evol. Microbiol.">
        <title>Pseudomonas lactucae sp. nov., a pathogen causing bacterial rot of lettuce in Japan.</title>
        <authorList>
            <person name="Sawada H."/>
            <person name="Fujikawa T."/>
            <person name="Satou M."/>
        </authorList>
    </citation>
    <scope>NUCLEOTIDE SEQUENCE [LARGE SCALE GENOMIC DNA]</scope>
    <source>
        <strain evidence="11 12">MAFF 301381</strain>
    </source>
</reference>
<evidence type="ECO:0000256" key="3">
    <source>
        <dbReference type="ARBA" id="ARBA00012737"/>
    </source>
</evidence>
<protein>
    <recommendedName>
        <fullName evidence="3">asparagine synthase (glutamine-hydrolyzing)</fullName>
        <ecNumber evidence="3">6.3.5.4</ecNumber>
    </recommendedName>
</protein>
<dbReference type="GO" id="GO:0004066">
    <property type="term" value="F:asparagine synthase (glutamine-hydrolyzing) activity"/>
    <property type="evidence" value="ECO:0007669"/>
    <property type="project" value="UniProtKB-EC"/>
</dbReference>
<dbReference type="PANTHER" id="PTHR43284">
    <property type="entry name" value="ASPARAGINE SYNTHETASE (GLUTAMINE-HYDROLYZING)"/>
    <property type="match status" value="1"/>
</dbReference>
<feature type="site" description="Important for beta-aspartyl-AMP intermediate formation" evidence="8">
    <location>
        <position position="350"/>
    </location>
</feature>
<dbReference type="GO" id="GO:0006529">
    <property type="term" value="P:asparagine biosynthetic process"/>
    <property type="evidence" value="ECO:0007669"/>
    <property type="project" value="InterPro"/>
</dbReference>
<comment type="catalytic activity">
    <reaction evidence="6">
        <text>L-aspartate + L-glutamine + ATP + H2O = L-asparagine + L-glutamate + AMP + diphosphate + H(+)</text>
        <dbReference type="Rhea" id="RHEA:12228"/>
        <dbReference type="ChEBI" id="CHEBI:15377"/>
        <dbReference type="ChEBI" id="CHEBI:15378"/>
        <dbReference type="ChEBI" id="CHEBI:29985"/>
        <dbReference type="ChEBI" id="CHEBI:29991"/>
        <dbReference type="ChEBI" id="CHEBI:30616"/>
        <dbReference type="ChEBI" id="CHEBI:33019"/>
        <dbReference type="ChEBI" id="CHEBI:58048"/>
        <dbReference type="ChEBI" id="CHEBI:58359"/>
        <dbReference type="ChEBI" id="CHEBI:456215"/>
        <dbReference type="EC" id="6.3.5.4"/>
    </reaction>
</comment>
<dbReference type="SUPFAM" id="SSF56235">
    <property type="entry name" value="N-terminal nucleophile aminohydrolases (Ntn hydrolases)"/>
    <property type="match status" value="1"/>
</dbReference>
<evidence type="ECO:0000256" key="8">
    <source>
        <dbReference type="PIRSR" id="PIRSR001589-3"/>
    </source>
</evidence>
<evidence type="ECO:0000313" key="12">
    <source>
        <dbReference type="Proteomes" id="UP001154860"/>
    </source>
</evidence>
<proteinExistence type="inferred from homology"/>
<evidence type="ECO:0000256" key="2">
    <source>
        <dbReference type="ARBA" id="ARBA00005752"/>
    </source>
</evidence>
<name>A0A9X0Y9T4_9PSED</name>
<dbReference type="EC" id="6.3.5.4" evidence="3"/>
<accession>A0A9X0Y9T4</accession>
<comment type="caution">
    <text evidence="11">The sequence shown here is derived from an EMBL/GenBank/DDBJ whole genome shotgun (WGS) entry which is preliminary data.</text>
</comment>
<evidence type="ECO:0000259" key="9">
    <source>
        <dbReference type="Pfam" id="PF00733"/>
    </source>
</evidence>
<dbReference type="InterPro" id="IPR001962">
    <property type="entry name" value="Asn_synthase"/>
</dbReference>
<dbReference type="Proteomes" id="UP001154860">
    <property type="component" value="Unassembled WGS sequence"/>
</dbReference>